<dbReference type="PATRIC" id="fig|1514904.3.peg.2675"/>
<accession>A0A0N0VL76</accession>
<dbReference type="Gene3D" id="1.10.3230.30">
    <property type="entry name" value="Phage gp6-like head-tail connector protein"/>
    <property type="match status" value="1"/>
</dbReference>
<dbReference type="EMBL" id="JXMU01000036">
    <property type="protein sequence ID" value="KPA99983.1"/>
    <property type="molecule type" value="Genomic_DNA"/>
</dbReference>
<dbReference type="InterPro" id="IPR006450">
    <property type="entry name" value="Phage_HK97_gp6-like"/>
</dbReference>
<reference evidence="1 2" key="1">
    <citation type="submission" date="2015-01" db="EMBL/GenBank/DDBJ databases">
        <title>Ahrensia donghaiensis sp. nov., a novel dimethylsulphoniopropionate-cleavage bacterium isolated from seawater and emended descriptions of the genus Ahrensia and Ahrensia kielensis.</title>
        <authorList>
            <person name="Liu J."/>
        </authorList>
    </citation>
    <scope>NUCLEOTIDE SEQUENCE [LARGE SCALE GENOMIC DNA]</scope>
    <source>
        <strain evidence="1 2">LZD062</strain>
    </source>
</reference>
<dbReference type="InterPro" id="IPR021146">
    <property type="entry name" value="Phage_gp6-like_head-tail"/>
</dbReference>
<gene>
    <name evidence="1" type="ORF">SU32_16335</name>
</gene>
<evidence type="ECO:0000313" key="2">
    <source>
        <dbReference type="Proteomes" id="UP000038011"/>
    </source>
</evidence>
<name>A0A0N0VL76_9HYPH</name>
<organism evidence="1 2">
    <name type="scientific">Ahrensia marina</name>
    <dbReference type="NCBI Taxonomy" id="1514904"/>
    <lineage>
        <taxon>Bacteria</taxon>
        <taxon>Pseudomonadati</taxon>
        <taxon>Pseudomonadota</taxon>
        <taxon>Alphaproteobacteria</taxon>
        <taxon>Hyphomicrobiales</taxon>
        <taxon>Ahrensiaceae</taxon>
        <taxon>Ahrensia</taxon>
    </lineage>
</organism>
<proteinExistence type="predicted"/>
<dbReference type="STRING" id="1514904.SU32_16335"/>
<evidence type="ECO:0000313" key="1">
    <source>
        <dbReference type="EMBL" id="KPA99983.1"/>
    </source>
</evidence>
<dbReference type="Pfam" id="PF05135">
    <property type="entry name" value="Phage_connect_1"/>
    <property type="match status" value="1"/>
</dbReference>
<dbReference type="CDD" id="cd08054">
    <property type="entry name" value="gp6"/>
    <property type="match status" value="1"/>
</dbReference>
<dbReference type="AlphaFoldDB" id="A0A0N0VL76"/>
<dbReference type="NCBIfam" id="TIGR01560">
    <property type="entry name" value="put_DNA_pack"/>
    <property type="match status" value="1"/>
</dbReference>
<comment type="caution">
    <text evidence="1">The sequence shown here is derived from an EMBL/GenBank/DDBJ whole genome shotgun (WGS) entry which is preliminary data.</text>
</comment>
<keyword evidence="2" id="KW-1185">Reference proteome</keyword>
<protein>
    <recommendedName>
        <fullName evidence="3">DNA-packaging protein</fullName>
    </recommendedName>
</protein>
<evidence type="ECO:0008006" key="3">
    <source>
        <dbReference type="Google" id="ProtNLM"/>
    </source>
</evidence>
<sequence>MSTQQALDQLYLKSSESNIIERKIAAAQAHIERLLGYTFEEQFEGEENTPEDLKEAVLQLVGHWYENREATLVGVTAQELPFSVWQIIAENRAWSFS</sequence>
<dbReference type="Proteomes" id="UP000038011">
    <property type="component" value="Unassembled WGS sequence"/>
</dbReference>